<evidence type="ECO:0000313" key="2">
    <source>
        <dbReference type="EMBL" id="MBA8954432.1"/>
    </source>
</evidence>
<reference evidence="2 3" key="1">
    <citation type="submission" date="2020-08" db="EMBL/GenBank/DDBJ databases">
        <title>Genomic Encyclopedia of Type Strains, Phase IV (KMG-IV): sequencing the most valuable type-strain genomes for metagenomic binning, comparative biology and taxonomic classification.</title>
        <authorList>
            <person name="Goeker M."/>
        </authorList>
    </citation>
    <scope>NUCLEOTIDE SEQUENCE [LARGE SCALE GENOMIC DNA]</scope>
    <source>
        <strain evidence="2 3">DSM 44197</strain>
    </source>
</reference>
<accession>A0A7W3QP98</accession>
<dbReference type="InterPro" id="IPR007278">
    <property type="entry name" value="DUF397"/>
</dbReference>
<dbReference type="Pfam" id="PF04149">
    <property type="entry name" value="DUF397"/>
    <property type="match status" value="1"/>
</dbReference>
<dbReference type="EMBL" id="JACJIA010000009">
    <property type="protein sequence ID" value="MBA8954432.1"/>
    <property type="molecule type" value="Genomic_DNA"/>
</dbReference>
<evidence type="ECO:0000313" key="3">
    <source>
        <dbReference type="Proteomes" id="UP000572680"/>
    </source>
</evidence>
<comment type="caution">
    <text evidence="2">The sequence shown here is derived from an EMBL/GenBank/DDBJ whole genome shotgun (WGS) entry which is preliminary data.</text>
</comment>
<evidence type="ECO:0000259" key="1">
    <source>
        <dbReference type="Pfam" id="PF04149"/>
    </source>
</evidence>
<sequence length="50" mass="5283">MEIAALASPGSLIGARDAKRGERSPVLTLTRAEWRTFLTQVKSGSLDGPA</sequence>
<dbReference type="Proteomes" id="UP000572680">
    <property type="component" value="Unassembled WGS sequence"/>
</dbReference>
<gene>
    <name evidence="2" type="ORF">HNR61_006089</name>
</gene>
<keyword evidence="3" id="KW-1185">Reference proteome</keyword>
<name>A0A7W3QP98_ACTNM</name>
<protein>
    <recommendedName>
        <fullName evidence="1">DUF397 domain-containing protein</fullName>
    </recommendedName>
</protein>
<feature type="domain" description="DUF397" evidence="1">
    <location>
        <begin position="2"/>
        <end position="42"/>
    </location>
</feature>
<dbReference type="AlphaFoldDB" id="A0A7W3QP98"/>
<organism evidence="2 3">
    <name type="scientific">Actinomadura namibiensis</name>
    <dbReference type="NCBI Taxonomy" id="182080"/>
    <lineage>
        <taxon>Bacteria</taxon>
        <taxon>Bacillati</taxon>
        <taxon>Actinomycetota</taxon>
        <taxon>Actinomycetes</taxon>
        <taxon>Streptosporangiales</taxon>
        <taxon>Thermomonosporaceae</taxon>
        <taxon>Actinomadura</taxon>
    </lineage>
</organism>
<proteinExistence type="predicted"/>